<keyword evidence="3" id="KW-1185">Reference proteome</keyword>
<keyword evidence="1" id="KW-0472">Membrane</keyword>
<proteinExistence type="predicted"/>
<protein>
    <recommendedName>
        <fullName evidence="4">RND transporter</fullName>
    </recommendedName>
</protein>
<feature type="transmembrane region" description="Helical" evidence="1">
    <location>
        <begin position="48"/>
        <end position="65"/>
    </location>
</feature>
<evidence type="ECO:0000313" key="2">
    <source>
        <dbReference type="EMBL" id="MBL6446244.1"/>
    </source>
</evidence>
<evidence type="ECO:0008006" key="4">
    <source>
        <dbReference type="Google" id="ProtNLM"/>
    </source>
</evidence>
<reference evidence="2" key="1">
    <citation type="submission" date="2021-01" db="EMBL/GenBank/DDBJ databases">
        <title>Fulvivirga kasyanovii gen. nov., sp nov., a novel member of the phylum Bacteroidetes isolated from seawater in a mussel farm.</title>
        <authorList>
            <person name="Zhao L.-H."/>
            <person name="Wang Z.-J."/>
        </authorList>
    </citation>
    <scope>NUCLEOTIDE SEQUENCE</scope>
    <source>
        <strain evidence="2">29W222</strain>
    </source>
</reference>
<accession>A0A937FUN8</accession>
<name>A0A937FUN8_9BACT</name>
<evidence type="ECO:0000313" key="3">
    <source>
        <dbReference type="Proteomes" id="UP000614216"/>
    </source>
</evidence>
<keyword evidence="1" id="KW-1133">Transmembrane helix</keyword>
<dbReference type="AlphaFoldDB" id="A0A937FUN8"/>
<organism evidence="2 3">
    <name type="scientific">Fulvivirga marina</name>
    <dbReference type="NCBI Taxonomy" id="2494733"/>
    <lineage>
        <taxon>Bacteria</taxon>
        <taxon>Pseudomonadati</taxon>
        <taxon>Bacteroidota</taxon>
        <taxon>Cytophagia</taxon>
        <taxon>Cytophagales</taxon>
        <taxon>Fulvivirgaceae</taxon>
        <taxon>Fulvivirga</taxon>
    </lineage>
</organism>
<gene>
    <name evidence="2" type="ORF">JMN32_07990</name>
</gene>
<sequence>MKNNKEIILALVLALTLGLAPFFPEPHILGKLRWVLGGAKGMQFMDYFDLALHGFPWVMLVGAVIKRIRG</sequence>
<keyword evidence="1" id="KW-0812">Transmembrane</keyword>
<comment type="caution">
    <text evidence="2">The sequence shown here is derived from an EMBL/GenBank/DDBJ whole genome shotgun (WGS) entry which is preliminary data.</text>
</comment>
<dbReference type="EMBL" id="JAEUGD010000023">
    <property type="protein sequence ID" value="MBL6446244.1"/>
    <property type="molecule type" value="Genomic_DNA"/>
</dbReference>
<dbReference type="Proteomes" id="UP000614216">
    <property type="component" value="Unassembled WGS sequence"/>
</dbReference>
<evidence type="ECO:0000256" key="1">
    <source>
        <dbReference type="SAM" id="Phobius"/>
    </source>
</evidence>
<dbReference type="RefSeq" id="WP_202855783.1">
    <property type="nucleotide sequence ID" value="NZ_JAEUGD010000023.1"/>
</dbReference>